<dbReference type="HOGENOM" id="CLU_015282_2_0_1"/>
<dbReference type="PANTHER" id="PTHR37535">
    <property type="entry name" value="FLUG DOMAIN PROTEIN"/>
    <property type="match status" value="1"/>
</dbReference>
<organism evidence="2">
    <name type="scientific">Talaromyces marneffei PM1</name>
    <dbReference type="NCBI Taxonomy" id="1077442"/>
    <lineage>
        <taxon>Eukaryota</taxon>
        <taxon>Fungi</taxon>
        <taxon>Dikarya</taxon>
        <taxon>Ascomycota</taxon>
        <taxon>Pezizomycotina</taxon>
        <taxon>Eurotiomycetes</taxon>
        <taxon>Eurotiomycetidae</taxon>
        <taxon>Eurotiales</taxon>
        <taxon>Trichocomaceae</taxon>
        <taxon>Talaromyces</taxon>
        <taxon>Talaromyces sect. Talaromyces</taxon>
    </lineage>
</organism>
<accession>A0A093UP37</accession>
<dbReference type="InterPro" id="IPR021842">
    <property type="entry name" value="DUF3435"/>
</dbReference>
<evidence type="ECO:0000256" key="1">
    <source>
        <dbReference type="SAM" id="MobiDB-lite"/>
    </source>
</evidence>
<gene>
    <name evidence="2" type="ORF">GQ26_0500160</name>
</gene>
<dbReference type="PANTHER" id="PTHR37535:SF2">
    <property type="entry name" value="FINGER DOMAIN PROTEIN, PUTATIVE (AFU_ORTHOLOGUE AFUA_6G09300)-RELATED"/>
    <property type="match status" value="1"/>
</dbReference>
<dbReference type="AlphaFoldDB" id="A0A093UP37"/>
<protein>
    <submittedName>
        <fullName evidence="2">Uncharacterized protein</fullName>
    </submittedName>
</protein>
<feature type="compositionally biased region" description="Polar residues" evidence="1">
    <location>
        <begin position="79"/>
        <end position="93"/>
    </location>
</feature>
<evidence type="ECO:0000313" key="2">
    <source>
        <dbReference type="EMBL" id="KFX42022.1"/>
    </source>
</evidence>
<feature type="region of interest" description="Disordered" evidence="1">
    <location>
        <begin position="1"/>
        <end position="155"/>
    </location>
</feature>
<feature type="compositionally biased region" description="Acidic residues" evidence="1">
    <location>
        <begin position="111"/>
        <end position="147"/>
    </location>
</feature>
<sequence>MRSRPHRHDSHSSDSETSDVSFQMDSDPAATNSATDVSDLDAPPAPSRDAKPPGCGRRQRRRGRACVTQLTGPIRPSAASATAQPRVSGSATTKVGRINKKSDQNAAFQLDEGDFSESSEDEDSDSDSDPEVETDHESSDDEEDDGYAESTKEQREKLRGRWERFCRRKRKKARRARGTVHLNWQHPVAVLRVATRRILTEFFRFCLRLSTGKDGRKLPGIGKLSSLGQDWKSFLRYYEAATGSPLDEELGRKMNKRLRKLALTEFELDTDEKEKTPMYIEDLVPLQETVLRTQEKRFWLGLQRIQQCLYNVMACFTVNRIDAMRNLQYKHLQCSMQRDPRGGPPLILLEITNKFAKKHMGVTQANTFVIPEILYDPSLMLSPHSFLLGILLRNEAFRAPNLRSMEDLRRLFIGRGRQQLPLPLKPEMADYYVFCRVEAKRGKVTVNPKLPITKATLTKQIRDFGEIAGFPWAVFTHRFRYGGGTIINPSGKALTARIHVDMQALMRGLEPDSELMRAVTRMGRWMDPRRPRELTDEQKASVEDDPELVKVIEKRDRLALELQSQSRKDEVQLARLKRLKKAVTNTRQRLLYALRSRIRREFDDEQAVIDIEQQLAGTAVADDETKEMLQNKDRMPPELVTLNEKLMTWPTSDSIEAEWRRRNEAVEAVRIYCDVLEGGPPRGRRPQAVNYVEEDVVMEDAPVTSATALSERDRFFQAAEEHIRMASEPLCCFQCFADPGQADSRRLKHYPYHRNLVRHFRDWHVDDRRCNFCGDQAGDFQLEMHWKAHVSNAHRLLKCR</sequence>
<dbReference type="Pfam" id="PF11917">
    <property type="entry name" value="DUF3435"/>
    <property type="match status" value="2"/>
</dbReference>
<comment type="caution">
    <text evidence="2">The sequence shown here is derived from an EMBL/GenBank/DDBJ whole genome shotgun (WGS) entry which is preliminary data.</text>
</comment>
<name>A0A093UP37_TALMA</name>
<proteinExistence type="predicted"/>
<reference evidence="2" key="1">
    <citation type="journal article" date="2014" name="PLoS Genet.">
        <title>Signature Gene Expression Reveals Novel Clues to the Molecular Mechanisms of Dimorphic Transition in Penicillium marneffei.</title>
        <authorList>
            <person name="Yang E."/>
            <person name="Wang G."/>
            <person name="Cai J."/>
            <person name="Woo P.C."/>
            <person name="Lau S.K."/>
            <person name="Yuen K.-Y."/>
            <person name="Chow W.-N."/>
            <person name="Lin X."/>
        </authorList>
    </citation>
    <scope>NUCLEOTIDE SEQUENCE [LARGE SCALE GENOMIC DNA]</scope>
    <source>
        <strain evidence="2">PM1</strain>
    </source>
</reference>
<dbReference type="EMBL" id="JPOX01000050">
    <property type="protein sequence ID" value="KFX42022.1"/>
    <property type="molecule type" value="Genomic_DNA"/>
</dbReference>